<protein>
    <recommendedName>
        <fullName evidence="2">Ribosome-binding factor A</fullName>
    </recommendedName>
</protein>
<dbReference type="STRING" id="592015.HMPREF1705_03522"/>
<comment type="subunit">
    <text evidence="2">Monomer. Binds 30S ribosomal subunits, but not 50S ribosomal subunits or 70S ribosomes.</text>
</comment>
<dbReference type="Gene3D" id="3.30.300.20">
    <property type="match status" value="1"/>
</dbReference>
<dbReference type="InterPro" id="IPR023799">
    <property type="entry name" value="RbfA_dom_sf"/>
</dbReference>
<sequence>MDKLRIERVNKEMLREISEFLVNNAKDPMLKKVVITEVRCTNDLSIAKVYFTSIDKSDLKEIGDSLNSLAGALSGIVCRQMRLRFAPKLVFVVDDTEDRAQRIEELLDKIAHKHSKPKRDEKLSDDEG</sequence>
<dbReference type="PANTHER" id="PTHR33515">
    <property type="entry name" value="RIBOSOME-BINDING FACTOR A, CHLOROPLASTIC-RELATED"/>
    <property type="match status" value="1"/>
</dbReference>
<evidence type="ECO:0000313" key="4">
    <source>
        <dbReference type="Proteomes" id="UP000005273"/>
    </source>
</evidence>
<dbReference type="EMBL" id="ACJX03000001">
    <property type="protein sequence ID" value="KRT36251.1"/>
    <property type="molecule type" value="Genomic_DNA"/>
</dbReference>
<evidence type="ECO:0000256" key="2">
    <source>
        <dbReference type="HAMAP-Rule" id="MF_00003"/>
    </source>
</evidence>
<keyword evidence="2" id="KW-0963">Cytoplasm</keyword>
<reference evidence="4" key="1">
    <citation type="submission" date="2012-09" db="EMBL/GenBank/DDBJ databases">
        <authorList>
            <person name="Weinstock G."/>
            <person name="Sodergren E."/>
            <person name="Clifton S."/>
            <person name="Fulton L."/>
            <person name="Fulton B."/>
            <person name="Courtney L."/>
            <person name="Fronick C."/>
            <person name="Harrison M."/>
            <person name="Strong C."/>
            <person name="Farmer C."/>
            <person name="Delehaunty K."/>
            <person name="Markovic C."/>
            <person name="Hall O."/>
            <person name="Minx P."/>
            <person name="Tomlinson C."/>
            <person name="Mitreva M."/>
            <person name="Nelson J."/>
            <person name="Hou S."/>
            <person name="Wollam A."/>
            <person name="Pepin K.H."/>
            <person name="Johnson M."/>
            <person name="Bhonagiri V."/>
            <person name="Nash W.E."/>
            <person name="Suruliraj S."/>
            <person name="Warren W."/>
            <person name="Chinwalla A."/>
            <person name="Mardis E.R."/>
            <person name="Wilson R.K."/>
        </authorList>
    </citation>
    <scope>NUCLEOTIDE SEQUENCE [LARGE SCALE GENOMIC DNA]</scope>
    <source>
        <strain evidence="4">OS1</strain>
    </source>
</reference>
<evidence type="ECO:0000256" key="1">
    <source>
        <dbReference type="ARBA" id="ARBA00022517"/>
    </source>
</evidence>
<keyword evidence="4" id="KW-1185">Reference proteome</keyword>
<dbReference type="GO" id="GO:0030490">
    <property type="term" value="P:maturation of SSU-rRNA"/>
    <property type="evidence" value="ECO:0007669"/>
    <property type="project" value="UniProtKB-UniRule"/>
</dbReference>
<dbReference type="GO" id="GO:0005829">
    <property type="term" value="C:cytosol"/>
    <property type="evidence" value="ECO:0007669"/>
    <property type="project" value="TreeGrafter"/>
</dbReference>
<dbReference type="eggNOG" id="COG0858">
    <property type="taxonomic scope" value="Bacteria"/>
</dbReference>
<dbReference type="Pfam" id="PF02033">
    <property type="entry name" value="RBFA"/>
    <property type="match status" value="1"/>
</dbReference>
<proteinExistence type="inferred from homology"/>
<dbReference type="SUPFAM" id="SSF89919">
    <property type="entry name" value="Ribosome-binding factor A, RbfA"/>
    <property type="match status" value="1"/>
</dbReference>
<dbReference type="InterPro" id="IPR000238">
    <property type="entry name" value="RbfA"/>
</dbReference>
<comment type="caution">
    <text evidence="3">The sequence shown here is derived from an EMBL/GenBank/DDBJ whole genome shotgun (WGS) entry which is preliminary data.</text>
</comment>
<gene>
    <name evidence="2" type="primary">rbfA</name>
    <name evidence="3" type="ORF">HMPREF1705_03522</name>
</gene>
<dbReference type="PANTHER" id="PTHR33515:SF1">
    <property type="entry name" value="RIBOSOME-BINDING FACTOR A, CHLOROPLASTIC-RELATED"/>
    <property type="match status" value="1"/>
</dbReference>
<dbReference type="HAMAP" id="MF_00003">
    <property type="entry name" value="RbfA"/>
    <property type="match status" value="1"/>
</dbReference>
<dbReference type="InterPro" id="IPR020053">
    <property type="entry name" value="Ribosome-bd_factorA_CS"/>
</dbReference>
<dbReference type="Proteomes" id="UP000005273">
    <property type="component" value="Unassembled WGS sequence"/>
</dbReference>
<accession>A0A0T5XD08</accession>
<name>A0A0T5XD08_9BACT</name>
<dbReference type="RefSeq" id="WP_009201057.1">
    <property type="nucleotide sequence ID" value="NZ_ACJX03000001.1"/>
</dbReference>
<evidence type="ECO:0000313" key="3">
    <source>
        <dbReference type="EMBL" id="KRT36251.1"/>
    </source>
</evidence>
<dbReference type="GO" id="GO:0043024">
    <property type="term" value="F:ribosomal small subunit binding"/>
    <property type="evidence" value="ECO:0007669"/>
    <property type="project" value="TreeGrafter"/>
</dbReference>
<dbReference type="AlphaFoldDB" id="A0A0T5XD08"/>
<dbReference type="PROSITE" id="PS01319">
    <property type="entry name" value="RBFA"/>
    <property type="match status" value="1"/>
</dbReference>
<comment type="function">
    <text evidence="2">One of several proteins that assist in the late maturation steps of the functional core of the 30S ribosomal subunit. Associates with free 30S ribosomal subunits (but not with 30S subunits that are part of 70S ribosomes or polysomes). Required for efficient processing of 16S rRNA. May interact with the 5'-terminal helix region of 16S rRNA.</text>
</comment>
<dbReference type="OrthoDB" id="307788at2"/>
<dbReference type="NCBIfam" id="TIGR00082">
    <property type="entry name" value="rbfA"/>
    <property type="match status" value="1"/>
</dbReference>
<organism evidence="3 4">
    <name type="scientific">Acetomicrobium hydrogeniformans ATCC BAA-1850</name>
    <dbReference type="NCBI Taxonomy" id="592015"/>
    <lineage>
        <taxon>Bacteria</taxon>
        <taxon>Thermotogati</taxon>
        <taxon>Synergistota</taxon>
        <taxon>Synergistia</taxon>
        <taxon>Synergistales</taxon>
        <taxon>Acetomicrobiaceae</taxon>
        <taxon>Acetomicrobium</taxon>
    </lineage>
</organism>
<dbReference type="InterPro" id="IPR015946">
    <property type="entry name" value="KH_dom-like_a/b"/>
</dbReference>
<comment type="subcellular location">
    <subcellularLocation>
        <location evidence="2">Cytoplasm</location>
    </subcellularLocation>
</comment>
<comment type="similarity">
    <text evidence="2">Belongs to the RbfA family.</text>
</comment>
<keyword evidence="1 2" id="KW-0690">Ribosome biogenesis</keyword>